<dbReference type="InterPro" id="IPR048713">
    <property type="entry name" value="Choline_bind_rpt"/>
</dbReference>
<dbReference type="InterPro" id="IPR026906">
    <property type="entry name" value="LRR_5"/>
</dbReference>
<accession>A0A844E134</accession>
<dbReference type="InterPro" id="IPR053139">
    <property type="entry name" value="Surface_bspA-like"/>
</dbReference>
<name>A0A844E134_EUBRA</name>
<dbReference type="PANTHER" id="PTHR45661:SF3">
    <property type="entry name" value="IG-LIKE DOMAIN-CONTAINING PROTEIN"/>
    <property type="match status" value="1"/>
</dbReference>
<dbReference type="Gene3D" id="3.80.10.10">
    <property type="entry name" value="Ribonuclease Inhibitor"/>
    <property type="match status" value="2"/>
</dbReference>
<sequence>MRLHKKGQHTMKKLNVFICFLAVIFVCAMAGITPARAEERQSAASGAQTVAQDITLYGLSSSYDGVIAIPADMDTEYQIHANGRDISYTVTDGNNITVDDRGVVRIKYTTTYWYGNIGYSYPIQDKTPTSVEKSFDAGDATVTVTADGVQTNITVHVADYAQKYADDKILQYINENIAGKNLSDMELMKKIAAYPASFDYGASHSGYVSMIIYGNGDCWASTSTIIRTCELLGIDAWSRNGNKDYGAGSGHMNAMVYYDGKYYELEAGYSGTAPRYYSAEERDSLFCFHDKDDGTLSIYQYDGQLTSGDTLEIPATYQGKTVTEIEDQFSQGSNRTCGTIHLPDTITKIGAFAFSGFEQATSINIPASVKEIGTGAFAQCLSLENFECTGIGNNYASQNGILYSCDKKIAISGPAVNDPQFASGVQQIAEGAFSYNTNLVKIVIPESVTTIEDAAFFDCYSVKNVTIKGTDITFGSNVFYNCSGLTLRGTVGSAVETYANENGIAFRDIQEPPKNGLYQEGDSWNYYVDDEIAEDVTTLVAYNGDWWYVEDGRINFNKWGLYEYNGSLWYIENGKVNFSEMTICYYEGEDWYVKNGCADPQYNDVICMNDDWLAVRNGRIDSSFNGIASNASGEWYCEYGQVQFAASGLVKSENDAFDGWYYVRNGCVQKGQETVVQNSSGWWYIGTDGKVDFHKNTVAPNEYGWWAVRNGAVDFQLNGIASNESGDWYCRGGQVDFGAAGVLESETEGFSGWYYIQNGCVQKGQETVKQNSNGWWYIGTDGKVDFHKNTVAPNEYGWWAVRNGAVDFQLNGIASNESGDWYCRGGQVDFGAAGVLESETEGFCGWYYIQNGCVQKGQETVKQNSNGWWYIGTDGKVDFGFSGIASNENGTWYIENGKVNFTYSGTYEDENGRIYDIKSGNVA</sequence>
<evidence type="ECO:0000313" key="1">
    <source>
        <dbReference type="EMBL" id="MSD15380.1"/>
    </source>
</evidence>
<dbReference type="Pfam" id="PF21540">
    <property type="entry name" value="Choline_bind_4"/>
    <property type="match status" value="12"/>
</dbReference>
<proteinExistence type="predicted"/>
<comment type="caution">
    <text evidence="1">The sequence shown here is derived from an EMBL/GenBank/DDBJ whole genome shotgun (WGS) entry which is preliminary data.</text>
</comment>
<gene>
    <name evidence="1" type="ORF">GKE72_04705</name>
</gene>
<dbReference type="InterPro" id="IPR032675">
    <property type="entry name" value="LRR_dom_sf"/>
</dbReference>
<dbReference type="EMBL" id="WKRA01000005">
    <property type="protein sequence ID" value="MSD15380.1"/>
    <property type="molecule type" value="Genomic_DNA"/>
</dbReference>
<dbReference type="Proteomes" id="UP000431304">
    <property type="component" value="Unassembled WGS sequence"/>
</dbReference>
<dbReference type="Pfam" id="PF13306">
    <property type="entry name" value="LRR_5"/>
    <property type="match status" value="2"/>
</dbReference>
<organism evidence="1 2">
    <name type="scientific">Eubacterium ramulus</name>
    <dbReference type="NCBI Taxonomy" id="39490"/>
    <lineage>
        <taxon>Bacteria</taxon>
        <taxon>Bacillati</taxon>
        <taxon>Bacillota</taxon>
        <taxon>Clostridia</taxon>
        <taxon>Eubacteriales</taxon>
        <taxon>Eubacteriaceae</taxon>
        <taxon>Eubacterium</taxon>
    </lineage>
</organism>
<protein>
    <submittedName>
        <fullName evidence="1">Leucine-rich repeat protein</fullName>
    </submittedName>
</protein>
<dbReference type="PANTHER" id="PTHR45661">
    <property type="entry name" value="SURFACE ANTIGEN"/>
    <property type="match status" value="1"/>
</dbReference>
<evidence type="ECO:0000313" key="2">
    <source>
        <dbReference type="Proteomes" id="UP000431304"/>
    </source>
</evidence>
<dbReference type="AlphaFoldDB" id="A0A844E134"/>
<reference evidence="1 2" key="1">
    <citation type="journal article" date="2019" name="Nat. Med.">
        <title>A library of human gut bacterial isolates paired with longitudinal multiomics data enables mechanistic microbiome research.</title>
        <authorList>
            <person name="Poyet M."/>
            <person name="Groussin M."/>
            <person name="Gibbons S.M."/>
            <person name="Avila-Pacheco J."/>
            <person name="Jiang X."/>
            <person name="Kearney S.M."/>
            <person name="Perrotta A.R."/>
            <person name="Berdy B."/>
            <person name="Zhao S."/>
            <person name="Lieberman T.D."/>
            <person name="Swanson P.K."/>
            <person name="Smith M."/>
            <person name="Roesemann S."/>
            <person name="Alexander J.E."/>
            <person name="Rich S.A."/>
            <person name="Livny J."/>
            <person name="Vlamakis H."/>
            <person name="Clish C."/>
            <person name="Bullock K."/>
            <person name="Deik A."/>
            <person name="Scott J."/>
            <person name="Pierce K.A."/>
            <person name="Xavier R.J."/>
            <person name="Alm E.J."/>
        </authorList>
    </citation>
    <scope>NUCLEOTIDE SEQUENCE [LARGE SCALE GENOMIC DNA]</scope>
    <source>
        <strain evidence="1 2">BIOML-A3</strain>
    </source>
</reference>